<evidence type="ECO:0008006" key="8">
    <source>
        <dbReference type="Google" id="ProtNLM"/>
    </source>
</evidence>
<dbReference type="InterPro" id="IPR011991">
    <property type="entry name" value="ArsR-like_HTH"/>
</dbReference>
<dbReference type="InterPro" id="IPR005471">
    <property type="entry name" value="Tscrpt_reg_IclR_N"/>
</dbReference>
<gene>
    <name evidence="6" type="ORF">CBP36_18390</name>
</gene>
<dbReference type="RefSeq" id="WP_236748712.1">
    <property type="nucleotide sequence ID" value="NZ_CP021362.1"/>
</dbReference>
<dbReference type="Proteomes" id="UP000194440">
    <property type="component" value="Chromosome"/>
</dbReference>
<dbReference type="SMART" id="SM00346">
    <property type="entry name" value="HTH_ICLR"/>
    <property type="match status" value="1"/>
</dbReference>
<dbReference type="PROSITE" id="PS51077">
    <property type="entry name" value="HTH_ICLR"/>
    <property type="match status" value="1"/>
</dbReference>
<keyword evidence="2" id="KW-0238">DNA-binding</keyword>
<dbReference type="InterPro" id="IPR036388">
    <property type="entry name" value="WH-like_DNA-bd_sf"/>
</dbReference>
<protein>
    <recommendedName>
        <fullName evidence="8">IclR family transcriptional regulator</fullName>
    </recommendedName>
</protein>
<dbReference type="SUPFAM" id="SSF46785">
    <property type="entry name" value="Winged helix' DNA-binding domain"/>
    <property type="match status" value="1"/>
</dbReference>
<dbReference type="GO" id="GO:0003700">
    <property type="term" value="F:DNA-binding transcription factor activity"/>
    <property type="evidence" value="ECO:0007669"/>
    <property type="project" value="TreeGrafter"/>
</dbReference>
<dbReference type="KEGG" id="acip:CBP36_18390"/>
<dbReference type="InterPro" id="IPR050707">
    <property type="entry name" value="HTH_MetabolicPath_Reg"/>
</dbReference>
<name>A0A240UHC5_9BURK</name>
<dbReference type="KEGG" id="acis:CBP35_00520"/>
<dbReference type="Gene3D" id="3.30.450.40">
    <property type="match status" value="2"/>
</dbReference>
<accession>A0A240UHC5</accession>
<dbReference type="SUPFAM" id="SSF55781">
    <property type="entry name" value="GAF domain-like"/>
    <property type="match status" value="1"/>
</dbReference>
<dbReference type="InterPro" id="IPR036390">
    <property type="entry name" value="WH_DNA-bd_sf"/>
</dbReference>
<keyword evidence="7" id="KW-1185">Reference proteome</keyword>
<dbReference type="PROSITE" id="PS51078">
    <property type="entry name" value="ICLR_ED"/>
    <property type="match status" value="1"/>
</dbReference>
<evidence type="ECO:0000313" key="6">
    <source>
        <dbReference type="EMBL" id="ART60526.1"/>
    </source>
</evidence>
<feature type="domain" description="HTH iclR-type" evidence="4">
    <location>
        <begin position="22"/>
        <end position="83"/>
    </location>
</feature>
<keyword evidence="1" id="KW-0805">Transcription regulation</keyword>
<dbReference type="InterPro" id="IPR029016">
    <property type="entry name" value="GAF-like_dom_sf"/>
</dbReference>
<sequence length="247" mass="26545">MTTEPKGEKSLSAGYAANMSGVAAVDRALSIVKVLQTANRALTLTEIAESAGLYKSAILRMMASLENASLVVRRKDQRFVLGPFAFFLGKAYESTMHVEEHLLPVMKELVDQGMESPSFHVRAEEGQRLCLLRMDSNHSTLDRVRAGDFLPIDRGAAGKVLSWPPAGDRPGGDAPAFEVSFGERDPSCAAIAGPVFGPGQELIGALSLSGPMERFHDASLQQMTPALLAACKKATENLGGSWQPFRN</sequence>
<reference evidence="6" key="1">
    <citation type="submission" date="2017-05" db="EMBL/GenBank/DDBJ databases">
        <title>Polyphasic characterization of four soil-derived phenanthrene-degrading Acidovorax strains and proposal of Acidovorax phenanthrenivorans sp. nov.</title>
        <authorList>
            <person name="Singleton D."/>
            <person name="Lee J."/>
            <person name="Dickey A.N."/>
            <person name="Stroud A."/>
            <person name="Scholl E.H."/>
            <person name="Wright F.A."/>
            <person name="Aitken M.D."/>
        </authorList>
    </citation>
    <scope>NUCLEOTIDE SEQUENCE</scope>
    <source>
        <strain evidence="6">P4</strain>
    </source>
</reference>
<feature type="domain" description="IclR-ED" evidence="5">
    <location>
        <begin position="33"/>
        <end position="240"/>
    </location>
</feature>
<dbReference type="EMBL" id="CP021366">
    <property type="protein sequence ID" value="ART60526.1"/>
    <property type="molecule type" value="Genomic_DNA"/>
</dbReference>
<keyword evidence="3" id="KW-0804">Transcription</keyword>
<evidence type="ECO:0000313" key="7">
    <source>
        <dbReference type="Proteomes" id="UP000194440"/>
    </source>
</evidence>
<dbReference type="AlphaFoldDB" id="A0A240UHC5"/>
<dbReference type="PANTHER" id="PTHR30136:SF39">
    <property type="entry name" value="TRANSCRIPTIONAL REGULATORY PROTEIN"/>
    <property type="match status" value="1"/>
</dbReference>
<dbReference type="GO" id="GO:0003677">
    <property type="term" value="F:DNA binding"/>
    <property type="evidence" value="ECO:0007669"/>
    <property type="project" value="UniProtKB-KW"/>
</dbReference>
<evidence type="ECO:0000256" key="1">
    <source>
        <dbReference type="ARBA" id="ARBA00023015"/>
    </source>
</evidence>
<evidence type="ECO:0000259" key="5">
    <source>
        <dbReference type="PROSITE" id="PS51078"/>
    </source>
</evidence>
<evidence type="ECO:0000256" key="2">
    <source>
        <dbReference type="ARBA" id="ARBA00023125"/>
    </source>
</evidence>
<dbReference type="InterPro" id="IPR014757">
    <property type="entry name" value="Tscrpt_reg_IclR_C"/>
</dbReference>
<dbReference type="Pfam" id="PF09339">
    <property type="entry name" value="HTH_IclR"/>
    <property type="match status" value="1"/>
</dbReference>
<evidence type="ECO:0000256" key="3">
    <source>
        <dbReference type="ARBA" id="ARBA00023163"/>
    </source>
</evidence>
<dbReference type="Gene3D" id="1.10.10.10">
    <property type="entry name" value="Winged helix-like DNA-binding domain superfamily/Winged helix DNA-binding domain"/>
    <property type="match status" value="1"/>
</dbReference>
<evidence type="ECO:0000259" key="4">
    <source>
        <dbReference type="PROSITE" id="PS51077"/>
    </source>
</evidence>
<organism evidence="6 7">
    <name type="scientific">Acidovorax carolinensis</name>
    <dbReference type="NCBI Taxonomy" id="553814"/>
    <lineage>
        <taxon>Bacteria</taxon>
        <taxon>Pseudomonadati</taxon>
        <taxon>Pseudomonadota</taxon>
        <taxon>Betaproteobacteria</taxon>
        <taxon>Burkholderiales</taxon>
        <taxon>Comamonadaceae</taxon>
        <taxon>Acidovorax</taxon>
    </lineage>
</organism>
<proteinExistence type="predicted"/>
<dbReference type="GO" id="GO:0045892">
    <property type="term" value="P:negative regulation of DNA-templated transcription"/>
    <property type="evidence" value="ECO:0007669"/>
    <property type="project" value="TreeGrafter"/>
</dbReference>
<dbReference type="CDD" id="cd00090">
    <property type="entry name" value="HTH_ARSR"/>
    <property type="match status" value="1"/>
</dbReference>
<dbReference type="PANTHER" id="PTHR30136">
    <property type="entry name" value="HELIX-TURN-HELIX TRANSCRIPTIONAL REGULATOR, ICLR FAMILY"/>
    <property type="match status" value="1"/>
</dbReference>